<sequence length="389" mass="41771">MKAMHQGEPPASLAMDNEDEEGEEDDKAAAVLRHQLQPQVGGQAEGHRQQVVGGKRKQDSTEQQQQQQQQQQQHRLSKIDKLGNAPSQQQQQQQQQQQKQAKRQKGQQHQQQQQQQQHQPQKQGMQDKKQQQQQQQQQQQPKLDPLPLPLPLASCVGGCRGWYPLNPFVPSAHAQHHSPSAPTQSNCSAPQTSAAAAAAAVPDSVPNSCGTKGPDSCGTEVPGPSSLHVPPIVNTADGVPVVWTSGGTYACAAARQQALAEYLASPPRLAVDMLAGHALGARLPHLKPFAAPSLLAHAHLLPGGKPSANGHLVFDVYKPGAHVSRGRLTFPTVMCHVAISSGRPPTLQEMWMAGTEALNEQASVKWVAVEGGIATMYQLGPASLTSLIM</sequence>
<reference evidence="2" key="1">
    <citation type="submission" date="2017-08" db="EMBL/GenBank/DDBJ databases">
        <authorList>
            <person name="Polle J.E."/>
            <person name="Barry K."/>
            <person name="Cushman J."/>
            <person name="Schmutz J."/>
            <person name="Tran D."/>
            <person name="Hathwaick L.T."/>
            <person name="Yim W.C."/>
            <person name="Jenkins J."/>
            <person name="Mckie-Krisberg Z.M."/>
            <person name="Prochnik S."/>
            <person name="Lindquist E."/>
            <person name="Dockter R.B."/>
            <person name="Adam C."/>
            <person name="Molina H."/>
            <person name="Bunkerborg J."/>
            <person name="Jin E."/>
            <person name="Buchheim M."/>
            <person name="Magnuson J."/>
        </authorList>
    </citation>
    <scope>NUCLEOTIDE SEQUENCE</scope>
    <source>
        <strain evidence="2">CCAP 19/18</strain>
    </source>
</reference>
<feature type="compositionally biased region" description="Low complexity" evidence="1">
    <location>
        <begin position="88"/>
        <end position="99"/>
    </location>
</feature>
<keyword evidence="3" id="KW-1185">Reference proteome</keyword>
<comment type="caution">
    <text evidence="2">The sequence shown here is derived from an EMBL/GenBank/DDBJ whole genome shotgun (WGS) entry which is preliminary data.</text>
</comment>
<dbReference type="Proteomes" id="UP000815325">
    <property type="component" value="Unassembled WGS sequence"/>
</dbReference>
<feature type="region of interest" description="Disordered" evidence="1">
    <location>
        <begin position="1"/>
        <end position="147"/>
    </location>
</feature>
<evidence type="ECO:0000256" key="1">
    <source>
        <dbReference type="SAM" id="MobiDB-lite"/>
    </source>
</evidence>
<name>A0ABQ7H9U1_DUNSA</name>
<proteinExistence type="predicted"/>
<feature type="compositionally biased region" description="Acidic residues" evidence="1">
    <location>
        <begin position="16"/>
        <end position="26"/>
    </location>
</feature>
<gene>
    <name evidence="2" type="ORF">DUNSADRAFT_10794</name>
</gene>
<organism evidence="2 3">
    <name type="scientific">Dunaliella salina</name>
    <name type="common">Green alga</name>
    <name type="synonym">Protococcus salinus</name>
    <dbReference type="NCBI Taxonomy" id="3046"/>
    <lineage>
        <taxon>Eukaryota</taxon>
        <taxon>Viridiplantae</taxon>
        <taxon>Chlorophyta</taxon>
        <taxon>core chlorophytes</taxon>
        <taxon>Chlorophyceae</taxon>
        <taxon>CS clade</taxon>
        <taxon>Chlamydomonadales</taxon>
        <taxon>Dunaliellaceae</taxon>
        <taxon>Dunaliella</taxon>
    </lineage>
</organism>
<evidence type="ECO:0000313" key="2">
    <source>
        <dbReference type="EMBL" id="KAF5843619.1"/>
    </source>
</evidence>
<accession>A0ABQ7H9U1</accession>
<feature type="compositionally biased region" description="Low complexity" evidence="1">
    <location>
        <begin position="63"/>
        <end position="73"/>
    </location>
</feature>
<evidence type="ECO:0000313" key="3">
    <source>
        <dbReference type="Proteomes" id="UP000815325"/>
    </source>
</evidence>
<dbReference type="EMBL" id="MU069439">
    <property type="protein sequence ID" value="KAF5843619.1"/>
    <property type="molecule type" value="Genomic_DNA"/>
</dbReference>
<protein>
    <submittedName>
        <fullName evidence="2">Uncharacterized protein</fullName>
    </submittedName>
</protein>
<feature type="compositionally biased region" description="Low complexity" evidence="1">
    <location>
        <begin position="131"/>
        <end position="143"/>
    </location>
</feature>
<feature type="compositionally biased region" description="Low complexity" evidence="1">
    <location>
        <begin position="107"/>
        <end position="124"/>
    </location>
</feature>